<sequence length="54" mass="6215">MGLSQRVASVIDAVITALERINDKSREAELNLADQWLKSNYVGWQRKKKKKNTL</sequence>
<protein>
    <submittedName>
        <fullName evidence="1">Uncharacterized protein</fullName>
    </submittedName>
</protein>
<gene>
    <name evidence="1" type="ORF">DPMN_190320</name>
</gene>
<dbReference type="EMBL" id="JAIWYP010000010">
    <property type="protein sequence ID" value="KAH3755622.1"/>
    <property type="molecule type" value="Genomic_DNA"/>
</dbReference>
<organism evidence="1 2">
    <name type="scientific">Dreissena polymorpha</name>
    <name type="common">Zebra mussel</name>
    <name type="synonym">Mytilus polymorpha</name>
    <dbReference type="NCBI Taxonomy" id="45954"/>
    <lineage>
        <taxon>Eukaryota</taxon>
        <taxon>Metazoa</taxon>
        <taxon>Spiralia</taxon>
        <taxon>Lophotrochozoa</taxon>
        <taxon>Mollusca</taxon>
        <taxon>Bivalvia</taxon>
        <taxon>Autobranchia</taxon>
        <taxon>Heteroconchia</taxon>
        <taxon>Euheterodonta</taxon>
        <taxon>Imparidentia</taxon>
        <taxon>Neoheterodontei</taxon>
        <taxon>Myida</taxon>
        <taxon>Dreissenoidea</taxon>
        <taxon>Dreissenidae</taxon>
        <taxon>Dreissena</taxon>
    </lineage>
</organism>
<name>A0A9D4ID10_DREPO</name>
<evidence type="ECO:0000313" key="1">
    <source>
        <dbReference type="EMBL" id="KAH3755622.1"/>
    </source>
</evidence>
<reference evidence="1" key="2">
    <citation type="submission" date="2020-11" db="EMBL/GenBank/DDBJ databases">
        <authorList>
            <person name="McCartney M.A."/>
            <person name="Auch B."/>
            <person name="Kono T."/>
            <person name="Mallez S."/>
            <person name="Becker A."/>
            <person name="Gohl D.M."/>
            <person name="Silverstein K.A.T."/>
            <person name="Koren S."/>
            <person name="Bechman K.B."/>
            <person name="Herman A."/>
            <person name="Abrahante J.E."/>
            <person name="Garbe J."/>
        </authorList>
    </citation>
    <scope>NUCLEOTIDE SEQUENCE</scope>
    <source>
        <strain evidence="1">Duluth1</strain>
        <tissue evidence="1">Whole animal</tissue>
    </source>
</reference>
<reference evidence="1" key="1">
    <citation type="journal article" date="2019" name="bioRxiv">
        <title>The Genome of the Zebra Mussel, Dreissena polymorpha: A Resource for Invasive Species Research.</title>
        <authorList>
            <person name="McCartney M.A."/>
            <person name="Auch B."/>
            <person name="Kono T."/>
            <person name="Mallez S."/>
            <person name="Zhang Y."/>
            <person name="Obille A."/>
            <person name="Becker A."/>
            <person name="Abrahante J.E."/>
            <person name="Garbe J."/>
            <person name="Badalamenti J.P."/>
            <person name="Herman A."/>
            <person name="Mangelson H."/>
            <person name="Liachko I."/>
            <person name="Sullivan S."/>
            <person name="Sone E.D."/>
            <person name="Koren S."/>
            <person name="Silverstein K.A.T."/>
            <person name="Beckman K.B."/>
            <person name="Gohl D.M."/>
        </authorList>
    </citation>
    <scope>NUCLEOTIDE SEQUENCE</scope>
    <source>
        <strain evidence="1">Duluth1</strain>
        <tissue evidence="1">Whole animal</tissue>
    </source>
</reference>
<comment type="caution">
    <text evidence="1">The sequence shown here is derived from an EMBL/GenBank/DDBJ whole genome shotgun (WGS) entry which is preliminary data.</text>
</comment>
<dbReference type="AlphaFoldDB" id="A0A9D4ID10"/>
<evidence type="ECO:0000313" key="2">
    <source>
        <dbReference type="Proteomes" id="UP000828390"/>
    </source>
</evidence>
<accession>A0A9D4ID10</accession>
<dbReference type="Proteomes" id="UP000828390">
    <property type="component" value="Unassembled WGS sequence"/>
</dbReference>
<proteinExistence type="predicted"/>
<keyword evidence="2" id="KW-1185">Reference proteome</keyword>